<dbReference type="Gene3D" id="1.20.58.760">
    <property type="entry name" value="Peptidase M41"/>
    <property type="match status" value="1"/>
</dbReference>
<keyword evidence="2" id="KW-0378">Hydrolase</keyword>
<dbReference type="GO" id="GO:0004176">
    <property type="term" value="F:ATP-dependent peptidase activity"/>
    <property type="evidence" value="ECO:0007669"/>
    <property type="project" value="InterPro"/>
</dbReference>
<accession>A0A0P1H8C9</accession>
<proteinExistence type="predicted"/>
<dbReference type="AlphaFoldDB" id="A0A0P1H8C9"/>
<dbReference type="GO" id="GO:0030163">
    <property type="term" value="P:protein catabolic process"/>
    <property type="evidence" value="ECO:0007669"/>
    <property type="project" value="TreeGrafter"/>
</dbReference>
<dbReference type="Pfam" id="PF00004">
    <property type="entry name" value="AAA"/>
    <property type="match status" value="1"/>
</dbReference>
<dbReference type="EC" id="3.4.24.-" evidence="2"/>
<dbReference type="PANTHER" id="PTHR23076:SF97">
    <property type="entry name" value="ATP-DEPENDENT ZINC METALLOPROTEASE YME1L1"/>
    <property type="match status" value="1"/>
</dbReference>
<dbReference type="InterPro" id="IPR003959">
    <property type="entry name" value="ATPase_AAA_core"/>
</dbReference>
<name>A0A0P1H8C9_9RHOB</name>
<dbReference type="CDD" id="cd19481">
    <property type="entry name" value="RecA-like_protease"/>
    <property type="match status" value="1"/>
</dbReference>
<dbReference type="SMART" id="SM00382">
    <property type="entry name" value="AAA"/>
    <property type="match status" value="1"/>
</dbReference>
<evidence type="ECO:0000313" key="3">
    <source>
        <dbReference type="Proteomes" id="UP000051326"/>
    </source>
</evidence>
<reference evidence="2 3" key="1">
    <citation type="submission" date="2015-09" db="EMBL/GenBank/DDBJ databases">
        <authorList>
            <consortium name="Swine Surveillance"/>
        </authorList>
    </citation>
    <scope>NUCLEOTIDE SEQUENCE [LARGE SCALE GENOMIC DNA]</scope>
    <source>
        <strain evidence="2 3">CECT 8399</strain>
    </source>
</reference>
<protein>
    <submittedName>
        <fullName evidence="2">ATP-dependent zinc metalloprotease FtsH 4</fullName>
        <ecNumber evidence="2">3.4.24.-</ecNumber>
    </submittedName>
</protein>
<dbReference type="InterPro" id="IPR003593">
    <property type="entry name" value="AAA+_ATPase"/>
</dbReference>
<dbReference type="GO" id="GO:0004222">
    <property type="term" value="F:metalloendopeptidase activity"/>
    <property type="evidence" value="ECO:0007669"/>
    <property type="project" value="InterPro"/>
</dbReference>
<sequence length="591" mass="64707">MLGGINARELSGMEYLLKHSLVPPDMRVYTRGPRHPAEPVLQLCAPQFRSSGDISSHMRDVFEDTIREALLFPAPMLILVPDGFEFSAPLRRALPEAQRLAPVDRQILFMLITHHYNMVGEAEHARLLPDRETLARLEYPALLMALRAPTAQNAARKLQKLTRPRRPVREEALTLAEIGGNSAAHQAAAALAADVQACLQGTASWSDIPRSLLLYGDPGTGKTMLAQATARSAGLPIIIASAAEWQARGHLGHMLNAMLGTFSQAAAQRPCIVFIDEIDSFGSRDGRDQHNSNYRRQVINVLLKEIDKFLAVDGTLLLGACNAVDTIDPAICRPGRFDKVVELGRPHLRQVAHMLRQVFTEPEEVLGLARLCVGQTPAEIDATVRAAKATARREGIPFDASYFTAHLKCNRPERPALERRIALHEAGHAFVTALLLGASAVERIVITKDVGMTTRGTAIIEGTTHEFEGEMAILLAGRAAEHLVLGDVSAGSGGGPGSDLERATRLQLHCDQVFGLGIHGPAWLGEPDMARLSRADWDRVRVKLQQFEQNARDLLAPHRDLLESLAGALILQREMNAEELWPWLSQITGSN</sequence>
<dbReference type="InterPro" id="IPR000642">
    <property type="entry name" value="Peptidase_M41"/>
</dbReference>
<dbReference type="GO" id="GO:0016887">
    <property type="term" value="F:ATP hydrolysis activity"/>
    <property type="evidence" value="ECO:0007669"/>
    <property type="project" value="InterPro"/>
</dbReference>
<evidence type="ECO:0000259" key="1">
    <source>
        <dbReference type="SMART" id="SM00382"/>
    </source>
</evidence>
<dbReference type="GO" id="GO:0005886">
    <property type="term" value="C:plasma membrane"/>
    <property type="evidence" value="ECO:0007669"/>
    <property type="project" value="TreeGrafter"/>
</dbReference>
<dbReference type="InterPro" id="IPR027417">
    <property type="entry name" value="P-loop_NTPase"/>
</dbReference>
<organism evidence="2 3">
    <name type="scientific">Leisingera aquaemixtae</name>
    <dbReference type="NCBI Taxonomy" id="1396826"/>
    <lineage>
        <taxon>Bacteria</taxon>
        <taxon>Pseudomonadati</taxon>
        <taxon>Pseudomonadota</taxon>
        <taxon>Alphaproteobacteria</taxon>
        <taxon>Rhodobacterales</taxon>
        <taxon>Roseobacteraceae</taxon>
        <taxon>Leisingera</taxon>
    </lineage>
</organism>
<dbReference type="GO" id="GO:0006508">
    <property type="term" value="P:proteolysis"/>
    <property type="evidence" value="ECO:0007669"/>
    <property type="project" value="UniProtKB-KW"/>
</dbReference>
<dbReference type="SUPFAM" id="SSF140990">
    <property type="entry name" value="FtsH protease domain-like"/>
    <property type="match status" value="1"/>
</dbReference>
<feature type="domain" description="AAA+ ATPase" evidence="1">
    <location>
        <begin position="208"/>
        <end position="347"/>
    </location>
</feature>
<dbReference type="PANTHER" id="PTHR23076">
    <property type="entry name" value="METALLOPROTEASE M41 FTSH"/>
    <property type="match status" value="1"/>
</dbReference>
<dbReference type="Gene3D" id="3.40.50.300">
    <property type="entry name" value="P-loop containing nucleotide triphosphate hydrolases"/>
    <property type="match status" value="1"/>
</dbReference>
<dbReference type="GO" id="GO:0005524">
    <property type="term" value="F:ATP binding"/>
    <property type="evidence" value="ECO:0007669"/>
    <property type="project" value="InterPro"/>
</dbReference>
<dbReference type="STRING" id="1396826.PHA8399_01461"/>
<keyword evidence="2" id="KW-0645">Protease</keyword>
<gene>
    <name evidence="2" type="primary">ftsH4_1</name>
    <name evidence="2" type="ORF">PHA8399_01461</name>
</gene>
<dbReference type="SUPFAM" id="SSF52540">
    <property type="entry name" value="P-loop containing nucleoside triphosphate hydrolases"/>
    <property type="match status" value="1"/>
</dbReference>
<dbReference type="EMBL" id="CYSR01000011">
    <property type="protein sequence ID" value="CUH99343.1"/>
    <property type="molecule type" value="Genomic_DNA"/>
</dbReference>
<dbReference type="Pfam" id="PF01434">
    <property type="entry name" value="Peptidase_M41"/>
    <property type="match status" value="1"/>
</dbReference>
<dbReference type="InterPro" id="IPR037219">
    <property type="entry name" value="Peptidase_M41-like"/>
</dbReference>
<keyword evidence="2" id="KW-0482">Metalloprotease</keyword>
<dbReference type="Proteomes" id="UP000051326">
    <property type="component" value="Unassembled WGS sequence"/>
</dbReference>
<evidence type="ECO:0000313" key="2">
    <source>
        <dbReference type="EMBL" id="CUH99343.1"/>
    </source>
</evidence>